<evidence type="ECO:0000313" key="2">
    <source>
        <dbReference type="Proteomes" id="UP000481033"/>
    </source>
</evidence>
<reference evidence="1 2" key="1">
    <citation type="journal article" date="2020" name="Microb. Ecol.">
        <title>Ecogenomics of the Marine Benthic Filamentous Cyanobacterium Adonisia.</title>
        <authorList>
            <person name="Walter J.M."/>
            <person name="Coutinho F.H."/>
            <person name="Leomil L."/>
            <person name="Hargreaves P.I."/>
            <person name="Campeao M.E."/>
            <person name="Vieira V.V."/>
            <person name="Silva B.S."/>
            <person name="Fistarol G.O."/>
            <person name="Salomon P.S."/>
            <person name="Sawabe T."/>
            <person name="Mino S."/>
            <person name="Hosokawa M."/>
            <person name="Miyashita H."/>
            <person name="Maruyama F."/>
            <person name="van Verk M.C."/>
            <person name="Dutilh B.E."/>
            <person name="Thompson C.C."/>
            <person name="Thompson F.L."/>
        </authorList>
    </citation>
    <scope>NUCLEOTIDE SEQUENCE [LARGE SCALE GENOMIC DNA]</scope>
    <source>
        <strain evidence="1 2">CCMR0081</strain>
    </source>
</reference>
<dbReference type="AlphaFoldDB" id="A0A6M0RN82"/>
<protein>
    <submittedName>
        <fullName evidence="1">Uncharacterized protein</fullName>
    </submittedName>
</protein>
<accession>A0A6M0RN82</accession>
<gene>
    <name evidence="1" type="ORF">DXZ20_19040</name>
</gene>
<dbReference type="EMBL" id="QXHD01000004">
    <property type="protein sequence ID" value="NEZ57717.1"/>
    <property type="molecule type" value="Genomic_DNA"/>
</dbReference>
<proteinExistence type="predicted"/>
<sequence>MQTLTQNPLEFRQVHNTEYRLFVDGQNVGAIAFNITAMRWEYSPYGQPVRAVGTLEYCQDVATDELMPNPEPLAKVITKGPKSRPSGFYSDCKYISRNRVQRITIGGLDGSWTDELWVPLSLANQLRIGSVVVPHRPDGPNGKLYLKWPKAPVRRSAVAA</sequence>
<evidence type="ECO:0000313" key="1">
    <source>
        <dbReference type="EMBL" id="NEZ57717.1"/>
    </source>
</evidence>
<dbReference type="Proteomes" id="UP000481033">
    <property type="component" value="Unassembled WGS sequence"/>
</dbReference>
<comment type="caution">
    <text evidence="1">The sequence shown here is derived from an EMBL/GenBank/DDBJ whole genome shotgun (WGS) entry which is preliminary data.</text>
</comment>
<organism evidence="1 2">
    <name type="scientific">Adonisia turfae CCMR0081</name>
    <dbReference type="NCBI Taxonomy" id="2292702"/>
    <lineage>
        <taxon>Bacteria</taxon>
        <taxon>Bacillati</taxon>
        <taxon>Cyanobacteriota</taxon>
        <taxon>Adonisia</taxon>
        <taxon>Adonisia turfae</taxon>
    </lineage>
</organism>
<keyword evidence="2" id="KW-1185">Reference proteome</keyword>
<name>A0A6M0RN82_9CYAN</name>
<dbReference type="RefSeq" id="WP_163699859.1">
    <property type="nucleotide sequence ID" value="NZ_QXHD01000004.1"/>
</dbReference>